<dbReference type="EMBL" id="CP059732">
    <property type="protein sequence ID" value="QMW02312.1"/>
    <property type="molecule type" value="Genomic_DNA"/>
</dbReference>
<dbReference type="AlphaFoldDB" id="A0A7G5GTX0"/>
<dbReference type="RefSeq" id="WP_182459621.1">
    <property type="nucleotide sequence ID" value="NZ_CP059732.1"/>
</dbReference>
<keyword evidence="2" id="KW-0255">Endonuclease</keyword>
<dbReference type="InterPro" id="IPR007569">
    <property type="entry name" value="DUF559"/>
</dbReference>
<keyword evidence="3" id="KW-1185">Reference proteome</keyword>
<sequence>MGQLIHNRKAIEVFRRELRKNPTPFESLLWDRLRGSQLDGRKFRRQHSVGVYILDFYCPMERLCVEIDGSVHTNNDAILHDKDRDAALTQLQIRTLRISNAEIETDIEATLTKIKACFNN</sequence>
<feature type="domain" description="DUF559" evidence="1">
    <location>
        <begin position="13"/>
        <end position="116"/>
    </location>
</feature>
<gene>
    <name evidence="2" type="ORF">H3H32_31055</name>
</gene>
<evidence type="ECO:0000313" key="2">
    <source>
        <dbReference type="EMBL" id="QMW02312.1"/>
    </source>
</evidence>
<dbReference type="CDD" id="cd01038">
    <property type="entry name" value="Endonuclease_DUF559"/>
    <property type="match status" value="1"/>
</dbReference>
<dbReference type="Proteomes" id="UP000515369">
    <property type="component" value="Chromosome"/>
</dbReference>
<dbReference type="InterPro" id="IPR047216">
    <property type="entry name" value="Endonuclease_DUF559_bact"/>
</dbReference>
<keyword evidence="2" id="KW-0378">Hydrolase</keyword>
<name>A0A7G5GTX0_9BACT</name>
<dbReference type="PANTHER" id="PTHR38590:SF1">
    <property type="entry name" value="BLL0828 PROTEIN"/>
    <property type="match status" value="1"/>
</dbReference>
<protein>
    <submittedName>
        <fullName evidence="2">Endonuclease domain-containing protein</fullName>
    </submittedName>
</protein>
<keyword evidence="2" id="KW-0540">Nuclease</keyword>
<dbReference type="Gene3D" id="3.40.960.10">
    <property type="entry name" value="VSR Endonuclease"/>
    <property type="match status" value="1"/>
</dbReference>
<accession>A0A7G5GTX0</accession>
<evidence type="ECO:0000259" key="1">
    <source>
        <dbReference type="Pfam" id="PF04480"/>
    </source>
</evidence>
<dbReference type="SUPFAM" id="SSF52980">
    <property type="entry name" value="Restriction endonuclease-like"/>
    <property type="match status" value="1"/>
</dbReference>
<dbReference type="KEGG" id="sfol:H3H32_31055"/>
<evidence type="ECO:0000313" key="3">
    <source>
        <dbReference type="Proteomes" id="UP000515369"/>
    </source>
</evidence>
<proteinExistence type="predicted"/>
<dbReference type="PANTHER" id="PTHR38590">
    <property type="entry name" value="BLL0828 PROTEIN"/>
    <property type="match status" value="1"/>
</dbReference>
<dbReference type="Pfam" id="PF04480">
    <property type="entry name" value="DUF559"/>
    <property type="match status" value="1"/>
</dbReference>
<dbReference type="GO" id="GO:0004519">
    <property type="term" value="F:endonuclease activity"/>
    <property type="evidence" value="ECO:0007669"/>
    <property type="project" value="UniProtKB-KW"/>
</dbReference>
<reference evidence="2 3" key="1">
    <citation type="submission" date="2020-07" db="EMBL/GenBank/DDBJ databases">
        <title>Spirosoma foliorum sp. nov., isolated from the leaves on the Nejang mountain Korea, Republic of.</title>
        <authorList>
            <person name="Ho H."/>
            <person name="Lee Y.-J."/>
            <person name="Nurcahyanto D.-A."/>
            <person name="Kim S.-G."/>
        </authorList>
    </citation>
    <scope>NUCLEOTIDE SEQUENCE [LARGE SCALE GENOMIC DNA]</scope>
    <source>
        <strain evidence="2 3">PL0136</strain>
    </source>
</reference>
<organism evidence="2 3">
    <name type="scientific">Spirosoma foliorum</name>
    <dbReference type="NCBI Taxonomy" id="2710596"/>
    <lineage>
        <taxon>Bacteria</taxon>
        <taxon>Pseudomonadati</taxon>
        <taxon>Bacteroidota</taxon>
        <taxon>Cytophagia</taxon>
        <taxon>Cytophagales</taxon>
        <taxon>Cytophagaceae</taxon>
        <taxon>Spirosoma</taxon>
    </lineage>
</organism>
<dbReference type="InterPro" id="IPR011335">
    <property type="entry name" value="Restrct_endonuc-II-like"/>
</dbReference>